<proteinExistence type="predicted"/>
<dbReference type="Proteomes" id="UP000318538">
    <property type="component" value="Chromosome"/>
</dbReference>
<dbReference type="NCBIfam" id="TIGR02937">
    <property type="entry name" value="sigma70-ECF"/>
    <property type="match status" value="1"/>
</dbReference>
<dbReference type="OrthoDB" id="281047at2"/>
<dbReference type="GO" id="GO:0006352">
    <property type="term" value="P:DNA-templated transcription initiation"/>
    <property type="evidence" value="ECO:0007669"/>
    <property type="project" value="InterPro"/>
</dbReference>
<keyword evidence="1" id="KW-0805">Transcription regulation</keyword>
<organism evidence="6 7">
    <name type="scientific">Rubripirellula lacrimiformis</name>
    <dbReference type="NCBI Taxonomy" id="1930273"/>
    <lineage>
        <taxon>Bacteria</taxon>
        <taxon>Pseudomonadati</taxon>
        <taxon>Planctomycetota</taxon>
        <taxon>Planctomycetia</taxon>
        <taxon>Pirellulales</taxon>
        <taxon>Pirellulaceae</taxon>
        <taxon>Rubripirellula</taxon>
    </lineage>
</organism>
<feature type="domain" description="RNA polymerase sigma-70 region 2" evidence="5">
    <location>
        <begin position="34"/>
        <end position="102"/>
    </location>
</feature>
<sequence>MTAPLPPPEHPTLSSQWMMGVKQMQPDSWNRLASTFGPIVYQWCRTSGVSSSDAADVVQDVFASVARGIGNFERQKEQGSFRSWLATITRNRIRDHFRNQAKREAAIGGTDAWQRMEQQAESLESTVCPQSSEAALVHQVVAMVECEFEPKTWQAFLQTTIQQQPASQVAATLVMSVAAVYQAKSRVLRRIRTRLQELPD</sequence>
<dbReference type="PANTHER" id="PTHR43133">
    <property type="entry name" value="RNA POLYMERASE ECF-TYPE SIGMA FACTO"/>
    <property type="match status" value="1"/>
</dbReference>
<dbReference type="KEGG" id="rlc:K227x_00400"/>
<dbReference type="Pfam" id="PF04542">
    <property type="entry name" value="Sigma70_r2"/>
    <property type="match status" value="1"/>
</dbReference>
<dbReference type="AlphaFoldDB" id="A0A517N3G8"/>
<evidence type="ECO:0000256" key="2">
    <source>
        <dbReference type="ARBA" id="ARBA00023082"/>
    </source>
</evidence>
<evidence type="ECO:0000256" key="4">
    <source>
        <dbReference type="ARBA" id="ARBA00023163"/>
    </source>
</evidence>
<dbReference type="InterPro" id="IPR014284">
    <property type="entry name" value="RNA_pol_sigma-70_dom"/>
</dbReference>
<keyword evidence="2" id="KW-0731">Sigma factor</keyword>
<dbReference type="InterPro" id="IPR007627">
    <property type="entry name" value="RNA_pol_sigma70_r2"/>
</dbReference>
<gene>
    <name evidence="6" type="primary">cnrH_1</name>
    <name evidence="6" type="ORF">K227x_00400</name>
</gene>
<dbReference type="SUPFAM" id="SSF88946">
    <property type="entry name" value="Sigma2 domain of RNA polymerase sigma factors"/>
    <property type="match status" value="1"/>
</dbReference>
<dbReference type="EMBL" id="CP036525">
    <property type="protein sequence ID" value="QDT01673.1"/>
    <property type="molecule type" value="Genomic_DNA"/>
</dbReference>
<protein>
    <submittedName>
        <fullName evidence="6">RNA polymerase sigma factor CnrH</fullName>
    </submittedName>
</protein>
<keyword evidence="4" id="KW-0804">Transcription</keyword>
<dbReference type="RefSeq" id="WP_145167405.1">
    <property type="nucleotide sequence ID" value="NZ_CP036525.1"/>
</dbReference>
<keyword evidence="7" id="KW-1185">Reference proteome</keyword>
<dbReference type="InterPro" id="IPR039425">
    <property type="entry name" value="RNA_pol_sigma-70-like"/>
</dbReference>
<reference evidence="6 7" key="1">
    <citation type="submission" date="2019-02" db="EMBL/GenBank/DDBJ databases">
        <title>Deep-cultivation of Planctomycetes and their phenomic and genomic characterization uncovers novel biology.</title>
        <authorList>
            <person name="Wiegand S."/>
            <person name="Jogler M."/>
            <person name="Boedeker C."/>
            <person name="Pinto D."/>
            <person name="Vollmers J."/>
            <person name="Rivas-Marin E."/>
            <person name="Kohn T."/>
            <person name="Peeters S.H."/>
            <person name="Heuer A."/>
            <person name="Rast P."/>
            <person name="Oberbeckmann S."/>
            <person name="Bunk B."/>
            <person name="Jeske O."/>
            <person name="Meyerdierks A."/>
            <person name="Storesund J.E."/>
            <person name="Kallscheuer N."/>
            <person name="Luecker S."/>
            <person name="Lage O.M."/>
            <person name="Pohl T."/>
            <person name="Merkel B.J."/>
            <person name="Hornburger P."/>
            <person name="Mueller R.-W."/>
            <person name="Bruemmer F."/>
            <person name="Labrenz M."/>
            <person name="Spormann A.M."/>
            <person name="Op den Camp H."/>
            <person name="Overmann J."/>
            <person name="Amann R."/>
            <person name="Jetten M.S.M."/>
            <person name="Mascher T."/>
            <person name="Medema M.H."/>
            <person name="Devos D.P."/>
            <person name="Kaster A.-K."/>
            <person name="Ovreas L."/>
            <person name="Rohde M."/>
            <person name="Galperin M.Y."/>
            <person name="Jogler C."/>
        </authorList>
    </citation>
    <scope>NUCLEOTIDE SEQUENCE [LARGE SCALE GENOMIC DNA]</scope>
    <source>
        <strain evidence="6 7">K22_7</strain>
    </source>
</reference>
<keyword evidence="3" id="KW-0238">DNA-binding</keyword>
<name>A0A517N3G8_9BACT</name>
<evidence type="ECO:0000256" key="3">
    <source>
        <dbReference type="ARBA" id="ARBA00023125"/>
    </source>
</evidence>
<dbReference type="PANTHER" id="PTHR43133:SF8">
    <property type="entry name" value="RNA POLYMERASE SIGMA FACTOR HI_1459-RELATED"/>
    <property type="match status" value="1"/>
</dbReference>
<evidence type="ECO:0000313" key="7">
    <source>
        <dbReference type="Proteomes" id="UP000318538"/>
    </source>
</evidence>
<dbReference type="GO" id="GO:0003677">
    <property type="term" value="F:DNA binding"/>
    <property type="evidence" value="ECO:0007669"/>
    <property type="project" value="UniProtKB-KW"/>
</dbReference>
<dbReference type="GO" id="GO:0016987">
    <property type="term" value="F:sigma factor activity"/>
    <property type="evidence" value="ECO:0007669"/>
    <property type="project" value="UniProtKB-KW"/>
</dbReference>
<dbReference type="Gene3D" id="1.10.1740.10">
    <property type="match status" value="1"/>
</dbReference>
<evidence type="ECO:0000256" key="1">
    <source>
        <dbReference type="ARBA" id="ARBA00023015"/>
    </source>
</evidence>
<evidence type="ECO:0000313" key="6">
    <source>
        <dbReference type="EMBL" id="QDT01673.1"/>
    </source>
</evidence>
<evidence type="ECO:0000259" key="5">
    <source>
        <dbReference type="Pfam" id="PF04542"/>
    </source>
</evidence>
<dbReference type="InterPro" id="IPR013325">
    <property type="entry name" value="RNA_pol_sigma_r2"/>
</dbReference>
<accession>A0A517N3G8</accession>